<reference evidence="1 2" key="1">
    <citation type="journal article" date="2022" name="New Phytol.">
        <title>Ecological generalism drives hyperdiversity of secondary metabolite gene clusters in xylarialean endophytes.</title>
        <authorList>
            <person name="Franco M.E.E."/>
            <person name="Wisecaver J.H."/>
            <person name="Arnold A.E."/>
            <person name="Ju Y.M."/>
            <person name="Slot J.C."/>
            <person name="Ahrendt S."/>
            <person name="Moore L.P."/>
            <person name="Eastman K.E."/>
            <person name="Scott K."/>
            <person name="Konkel Z."/>
            <person name="Mondo S.J."/>
            <person name="Kuo A."/>
            <person name="Hayes R.D."/>
            <person name="Haridas S."/>
            <person name="Andreopoulos B."/>
            <person name="Riley R."/>
            <person name="LaButti K."/>
            <person name="Pangilinan J."/>
            <person name="Lipzen A."/>
            <person name="Amirebrahimi M."/>
            <person name="Yan J."/>
            <person name="Adam C."/>
            <person name="Keymanesh K."/>
            <person name="Ng V."/>
            <person name="Louie K."/>
            <person name="Northen T."/>
            <person name="Drula E."/>
            <person name="Henrissat B."/>
            <person name="Hsieh H.M."/>
            <person name="Youens-Clark K."/>
            <person name="Lutzoni F."/>
            <person name="Miadlikowska J."/>
            <person name="Eastwood D.C."/>
            <person name="Hamelin R.C."/>
            <person name="Grigoriev I.V."/>
            <person name="U'Ren J.M."/>
        </authorList>
    </citation>
    <scope>NUCLEOTIDE SEQUENCE [LARGE SCALE GENOMIC DNA]</scope>
    <source>
        <strain evidence="1 2">ER1909</strain>
    </source>
</reference>
<protein>
    <submittedName>
        <fullName evidence="1">Uncharacterized protein</fullName>
    </submittedName>
</protein>
<keyword evidence="2" id="KW-1185">Reference proteome</keyword>
<organism evidence="1 2">
    <name type="scientific">Hypoxylon rubiginosum</name>
    <dbReference type="NCBI Taxonomy" id="110542"/>
    <lineage>
        <taxon>Eukaryota</taxon>
        <taxon>Fungi</taxon>
        <taxon>Dikarya</taxon>
        <taxon>Ascomycota</taxon>
        <taxon>Pezizomycotina</taxon>
        <taxon>Sordariomycetes</taxon>
        <taxon>Xylariomycetidae</taxon>
        <taxon>Xylariales</taxon>
        <taxon>Hypoxylaceae</taxon>
        <taxon>Hypoxylon</taxon>
    </lineage>
</organism>
<evidence type="ECO:0000313" key="2">
    <source>
        <dbReference type="Proteomes" id="UP001497680"/>
    </source>
</evidence>
<gene>
    <name evidence="1" type="ORF">F4821DRAFT_49249</name>
</gene>
<accession>A0ACC0CJU1</accession>
<dbReference type="EMBL" id="MU394426">
    <property type="protein sequence ID" value="KAI6080717.1"/>
    <property type="molecule type" value="Genomic_DNA"/>
</dbReference>
<proteinExistence type="predicted"/>
<comment type="caution">
    <text evidence="1">The sequence shown here is derived from an EMBL/GenBank/DDBJ whole genome shotgun (WGS) entry which is preliminary data.</text>
</comment>
<dbReference type="Proteomes" id="UP001497680">
    <property type="component" value="Unassembled WGS sequence"/>
</dbReference>
<sequence>MHNHITIRWAGQMRPCLEGLRTARLGHSGLSTQCRYRSWAGLKAQSSSHPSIPKHQFSSVLSRQNNELPLQSSDASAQTQKLPPKKQGPYRSWALFNIAGLSAVIIAAVVLKSAGSGNNDKKIINKTSFSPFTIVSKEQVSPTAFILSIRAGNDADSSARGSAQAFREAWDHGLWSVEIKQPQLQIARHYTPLPSLSTLGSSSSPADGNEDELRFLIRRVDGGEMSTYLSKLRVGDAVWLRGPHLGFDVERRLGDAGRRVVFVAGGTGIAPALQVARRVLDVGGEGGEAEEKPTVSILWANRRADDALGRQRQAGSTSTGNSWWFSWWQRGDEATSSKITARTVAETSFAQQIQDLERRHPGHFRVSYFVDEEGSFIGPQDLRIGLADGQDTSTLRELLPPAKTCAWHSPAALAKLPDDDDASRRDTECKCGQKSTQEASSSKVGANLIYVSGPDGFIEAYAGPKRWYAGTEMQGPVRGVLGRILTNGDRAEAEGNWLVLKL</sequence>
<name>A0ACC0CJU1_9PEZI</name>
<evidence type="ECO:0000313" key="1">
    <source>
        <dbReference type="EMBL" id="KAI6080717.1"/>
    </source>
</evidence>